<reference evidence="2 3" key="1">
    <citation type="journal article" date="2004" name="Nature">
        <title>Genome evolution in yeasts.</title>
        <authorList>
            <consortium name="Genolevures"/>
            <person name="Dujon B."/>
            <person name="Sherman D."/>
            <person name="Fischer G."/>
            <person name="Durrens P."/>
            <person name="Casaregola S."/>
            <person name="Lafontaine I."/>
            <person name="de Montigny J."/>
            <person name="Marck C."/>
            <person name="Neuveglise C."/>
            <person name="Talla E."/>
            <person name="Goffard N."/>
            <person name="Frangeul L."/>
            <person name="Aigle M."/>
            <person name="Anthouard V."/>
            <person name="Babour A."/>
            <person name="Barbe V."/>
            <person name="Barnay S."/>
            <person name="Blanchin S."/>
            <person name="Beckerich J.M."/>
            <person name="Beyne E."/>
            <person name="Bleykasten C."/>
            <person name="Boisrame A."/>
            <person name="Boyer J."/>
            <person name="Cattolico L."/>
            <person name="Confanioleri F."/>
            <person name="de Daruvar A."/>
            <person name="Despons L."/>
            <person name="Fabre E."/>
            <person name="Fairhead C."/>
            <person name="Ferry-Dumazet H."/>
            <person name="Groppi A."/>
            <person name="Hantraye F."/>
            <person name="Hennequin C."/>
            <person name="Jauniaux N."/>
            <person name="Joyet P."/>
            <person name="Kachouri R."/>
            <person name="Kerrest A."/>
            <person name="Koszul R."/>
            <person name="Lemaire M."/>
            <person name="Lesur I."/>
            <person name="Ma L."/>
            <person name="Muller H."/>
            <person name="Nicaud J.M."/>
            <person name="Nikolski M."/>
            <person name="Oztas S."/>
            <person name="Ozier-Kalogeropoulos O."/>
            <person name="Pellenz S."/>
            <person name="Potier S."/>
            <person name="Richard G.F."/>
            <person name="Straub M.L."/>
            <person name="Suleau A."/>
            <person name="Swennene D."/>
            <person name="Tekaia F."/>
            <person name="Wesolowski-Louvel M."/>
            <person name="Westhof E."/>
            <person name="Wirth B."/>
            <person name="Zeniou-Meyer M."/>
            <person name="Zivanovic I."/>
            <person name="Bolotin-Fukuhara M."/>
            <person name="Thierry A."/>
            <person name="Bouchier C."/>
            <person name="Caudron B."/>
            <person name="Scarpelli C."/>
            <person name="Gaillardin C."/>
            <person name="Weissenbach J."/>
            <person name="Wincker P."/>
            <person name="Souciet J.L."/>
        </authorList>
    </citation>
    <scope>NUCLEOTIDE SEQUENCE [LARGE SCALE GENOMIC DNA]</scope>
    <source>
        <strain evidence="3">ATCC 36239 / CBS 767 / BCRC 21394 / JCM 1990 / NBRC 0083 / IGC 2968</strain>
    </source>
</reference>
<dbReference type="GeneID" id="2899667"/>
<protein>
    <submittedName>
        <fullName evidence="2">DEHA2A08316p</fullName>
    </submittedName>
</protein>
<name>Q6BYM9_DEBHA</name>
<gene>
    <name evidence="2" type="ordered locus">DEHA2A08316g</name>
</gene>
<dbReference type="HOGENOM" id="CLU_056751_0_0_1"/>
<dbReference type="Proteomes" id="UP000000599">
    <property type="component" value="Chromosome A"/>
</dbReference>
<dbReference type="InParanoid" id="Q6BYM9"/>
<dbReference type="OMA" id="LPIHDYI"/>
<dbReference type="AlphaFoldDB" id="Q6BYM9"/>
<proteinExistence type="predicted"/>
<keyword evidence="3" id="KW-1185">Reference proteome</keyword>
<organism evidence="2 3">
    <name type="scientific">Debaryomyces hansenii (strain ATCC 36239 / CBS 767 / BCRC 21394 / JCM 1990 / NBRC 0083 / IGC 2968)</name>
    <name type="common">Yeast</name>
    <name type="synonym">Torulaspora hansenii</name>
    <dbReference type="NCBI Taxonomy" id="284592"/>
    <lineage>
        <taxon>Eukaryota</taxon>
        <taxon>Fungi</taxon>
        <taxon>Dikarya</taxon>
        <taxon>Ascomycota</taxon>
        <taxon>Saccharomycotina</taxon>
        <taxon>Pichiomycetes</taxon>
        <taxon>Debaryomycetaceae</taxon>
        <taxon>Debaryomyces</taxon>
    </lineage>
</organism>
<sequence>MSLPPYESSKGNEGYLDDVKKSGPPDDVKSSGLPAYDLEYGLPEGPNFIRREFIFCNMHWTTDTLAFTSSDSVTKYKSFKKVPADSDNFKHVSNLQQQGIGMPLMEAVFSWTHSFGNGKFATIYKYLPPSPGSGRLFDKKRDRYKFCSVRKKAGPHYSRYTFTISPKPENPSETFEFSIFFHSKLPIADVTKCENSDQRYRWVHSEYHALMSNFTYSLYALDEHQTSMIDNIDAGSQKLDKKNPLVYSSLGQLFKFESTTIKDEYLSSVKSGELIHLKEKIMITSYQETAKLLLHIERNSHSTDLESVNSVELHELINMCMSFVIKRREELRIESAIATVSSA</sequence>
<dbReference type="eggNOG" id="ENOG502RQ2Z">
    <property type="taxonomic scope" value="Eukaryota"/>
</dbReference>
<dbReference type="KEGG" id="dha:DEHA2A08316g"/>
<feature type="region of interest" description="Disordered" evidence="1">
    <location>
        <begin position="1"/>
        <end position="30"/>
    </location>
</feature>
<dbReference type="EMBL" id="CR382133">
    <property type="protein sequence ID" value="CAG84646.2"/>
    <property type="molecule type" value="Genomic_DNA"/>
</dbReference>
<feature type="compositionally biased region" description="Basic and acidic residues" evidence="1">
    <location>
        <begin position="17"/>
        <end position="29"/>
    </location>
</feature>
<evidence type="ECO:0000313" key="3">
    <source>
        <dbReference type="Proteomes" id="UP000000599"/>
    </source>
</evidence>
<dbReference type="RefSeq" id="XP_456690.2">
    <property type="nucleotide sequence ID" value="XM_456690.1"/>
</dbReference>
<dbReference type="VEuPathDB" id="FungiDB:DEHA2A08316g"/>
<evidence type="ECO:0000256" key="1">
    <source>
        <dbReference type="SAM" id="MobiDB-lite"/>
    </source>
</evidence>
<evidence type="ECO:0000313" key="2">
    <source>
        <dbReference type="EMBL" id="CAG84646.2"/>
    </source>
</evidence>
<dbReference type="OrthoDB" id="4026683at2759"/>
<accession>Q6BYM9</accession>